<protein>
    <submittedName>
        <fullName evidence="1 2">Uncharacterized protein</fullName>
    </submittedName>
</protein>
<dbReference type="EMBL" id="CM001217">
    <property type="protein sequence ID" value="AES60909.1"/>
    <property type="molecule type" value="Genomic_DNA"/>
</dbReference>
<gene>
    <name evidence="1" type="ordered locus">MTR_1g072340</name>
</gene>
<evidence type="ECO:0000313" key="3">
    <source>
        <dbReference type="Proteomes" id="UP000002051"/>
    </source>
</evidence>
<accession>G7IEE0</accession>
<dbReference type="Proteomes" id="UP000002051">
    <property type="component" value="Unassembled WGS sequence"/>
</dbReference>
<name>G7IEE0_MEDTR</name>
<evidence type="ECO:0000313" key="1">
    <source>
        <dbReference type="EMBL" id="AES60909.1"/>
    </source>
</evidence>
<proteinExistence type="predicted"/>
<reference evidence="2" key="3">
    <citation type="submission" date="2015-04" db="UniProtKB">
        <authorList>
            <consortium name="EnsemblPlants"/>
        </authorList>
    </citation>
    <scope>IDENTIFICATION</scope>
    <source>
        <strain evidence="2">cv. Jemalong A17</strain>
    </source>
</reference>
<dbReference type="EnsemblPlants" id="AES60909">
    <property type="protein sequence ID" value="AES60909"/>
    <property type="gene ID" value="MTR_1g072340"/>
</dbReference>
<sequence>MSDMHVSALSAEVWRHRQITADGVLVVNYRCDVMVEYTDDDAVETKPIFVDNFGDVKPPKVEVKPNIDEASVHVEASLYVDSGVVPLDAN</sequence>
<dbReference type="HOGENOM" id="CLU_2444148_0_0_1"/>
<keyword evidence="3" id="KW-1185">Reference proteome</keyword>
<reference evidence="1 3" key="1">
    <citation type="journal article" date="2011" name="Nature">
        <title>The Medicago genome provides insight into the evolution of rhizobial symbioses.</title>
        <authorList>
            <person name="Young N.D."/>
            <person name="Debelle F."/>
            <person name="Oldroyd G.E."/>
            <person name="Geurts R."/>
            <person name="Cannon S.B."/>
            <person name="Udvardi M.K."/>
            <person name="Benedito V.A."/>
            <person name="Mayer K.F."/>
            <person name="Gouzy J."/>
            <person name="Schoof H."/>
            <person name="Van de Peer Y."/>
            <person name="Proost S."/>
            <person name="Cook D.R."/>
            <person name="Meyers B.C."/>
            <person name="Spannagl M."/>
            <person name="Cheung F."/>
            <person name="De Mita S."/>
            <person name="Krishnakumar V."/>
            <person name="Gundlach H."/>
            <person name="Zhou S."/>
            <person name="Mudge J."/>
            <person name="Bharti A.K."/>
            <person name="Murray J.D."/>
            <person name="Naoumkina M.A."/>
            <person name="Rosen B."/>
            <person name="Silverstein K.A."/>
            <person name="Tang H."/>
            <person name="Rombauts S."/>
            <person name="Zhao P.X."/>
            <person name="Zhou P."/>
            <person name="Barbe V."/>
            <person name="Bardou P."/>
            <person name="Bechner M."/>
            <person name="Bellec A."/>
            <person name="Berger A."/>
            <person name="Berges H."/>
            <person name="Bidwell S."/>
            <person name="Bisseling T."/>
            <person name="Choisne N."/>
            <person name="Couloux A."/>
            <person name="Denny R."/>
            <person name="Deshpande S."/>
            <person name="Dai X."/>
            <person name="Doyle J.J."/>
            <person name="Dudez A.M."/>
            <person name="Farmer A.D."/>
            <person name="Fouteau S."/>
            <person name="Franken C."/>
            <person name="Gibelin C."/>
            <person name="Gish J."/>
            <person name="Goldstein S."/>
            <person name="Gonzalez A.J."/>
            <person name="Green P.J."/>
            <person name="Hallab A."/>
            <person name="Hartog M."/>
            <person name="Hua A."/>
            <person name="Humphray S.J."/>
            <person name="Jeong D.H."/>
            <person name="Jing Y."/>
            <person name="Jocker A."/>
            <person name="Kenton S.M."/>
            <person name="Kim D.J."/>
            <person name="Klee K."/>
            <person name="Lai H."/>
            <person name="Lang C."/>
            <person name="Lin S."/>
            <person name="Macmil S.L."/>
            <person name="Magdelenat G."/>
            <person name="Matthews L."/>
            <person name="McCorrison J."/>
            <person name="Monaghan E.L."/>
            <person name="Mun J.H."/>
            <person name="Najar F.Z."/>
            <person name="Nicholson C."/>
            <person name="Noirot C."/>
            <person name="O'Bleness M."/>
            <person name="Paule C.R."/>
            <person name="Poulain J."/>
            <person name="Prion F."/>
            <person name="Qin B."/>
            <person name="Qu C."/>
            <person name="Retzel E.F."/>
            <person name="Riddle C."/>
            <person name="Sallet E."/>
            <person name="Samain S."/>
            <person name="Samson N."/>
            <person name="Sanders I."/>
            <person name="Saurat O."/>
            <person name="Scarpelli C."/>
            <person name="Schiex T."/>
            <person name="Segurens B."/>
            <person name="Severin A.J."/>
            <person name="Sherrier D.J."/>
            <person name="Shi R."/>
            <person name="Sims S."/>
            <person name="Singer S.R."/>
            <person name="Sinharoy S."/>
            <person name="Sterck L."/>
            <person name="Viollet A."/>
            <person name="Wang B.B."/>
            <person name="Wang K."/>
            <person name="Wang M."/>
            <person name="Wang X."/>
            <person name="Warfsmann J."/>
            <person name="Weissenbach J."/>
            <person name="White D.D."/>
            <person name="White J.D."/>
            <person name="Wiley G.B."/>
            <person name="Wincker P."/>
            <person name="Xing Y."/>
            <person name="Yang L."/>
            <person name="Yao Z."/>
            <person name="Ying F."/>
            <person name="Zhai J."/>
            <person name="Zhou L."/>
            <person name="Zuber A."/>
            <person name="Denarie J."/>
            <person name="Dixon R.A."/>
            <person name="May G.D."/>
            <person name="Schwartz D.C."/>
            <person name="Rogers J."/>
            <person name="Quetier F."/>
            <person name="Town C.D."/>
            <person name="Roe B.A."/>
        </authorList>
    </citation>
    <scope>NUCLEOTIDE SEQUENCE [LARGE SCALE GENOMIC DNA]</scope>
    <source>
        <strain evidence="1">A17</strain>
        <strain evidence="2 3">cv. Jemalong A17</strain>
    </source>
</reference>
<dbReference type="AlphaFoldDB" id="G7IEE0"/>
<reference evidence="1 3" key="2">
    <citation type="journal article" date="2014" name="BMC Genomics">
        <title>An improved genome release (version Mt4.0) for the model legume Medicago truncatula.</title>
        <authorList>
            <person name="Tang H."/>
            <person name="Krishnakumar V."/>
            <person name="Bidwell S."/>
            <person name="Rosen B."/>
            <person name="Chan A."/>
            <person name="Zhou S."/>
            <person name="Gentzbittel L."/>
            <person name="Childs K.L."/>
            <person name="Yandell M."/>
            <person name="Gundlach H."/>
            <person name="Mayer K.F."/>
            <person name="Schwartz D.C."/>
            <person name="Town C.D."/>
        </authorList>
    </citation>
    <scope>GENOME REANNOTATION</scope>
    <source>
        <strain evidence="2 3">cv. Jemalong A17</strain>
    </source>
</reference>
<evidence type="ECO:0000313" key="2">
    <source>
        <dbReference type="EnsemblPlants" id="AES60909"/>
    </source>
</evidence>
<organism evidence="1 3">
    <name type="scientific">Medicago truncatula</name>
    <name type="common">Barrel medic</name>
    <name type="synonym">Medicago tribuloides</name>
    <dbReference type="NCBI Taxonomy" id="3880"/>
    <lineage>
        <taxon>Eukaryota</taxon>
        <taxon>Viridiplantae</taxon>
        <taxon>Streptophyta</taxon>
        <taxon>Embryophyta</taxon>
        <taxon>Tracheophyta</taxon>
        <taxon>Spermatophyta</taxon>
        <taxon>Magnoliopsida</taxon>
        <taxon>eudicotyledons</taxon>
        <taxon>Gunneridae</taxon>
        <taxon>Pentapetalae</taxon>
        <taxon>rosids</taxon>
        <taxon>fabids</taxon>
        <taxon>Fabales</taxon>
        <taxon>Fabaceae</taxon>
        <taxon>Papilionoideae</taxon>
        <taxon>50 kb inversion clade</taxon>
        <taxon>NPAAA clade</taxon>
        <taxon>Hologalegina</taxon>
        <taxon>IRL clade</taxon>
        <taxon>Trifolieae</taxon>
        <taxon>Medicago</taxon>
    </lineage>
</organism>
<dbReference type="PaxDb" id="3880-AES60909"/>